<accession>Q4JMP8</accession>
<keyword evidence="1" id="KW-0808">Transferase</keyword>
<sequence>MKTASSTNQNIEDSWRFNGSFNPKSKFNKENYESIDGNWIHKTAIINWERVKLGKGNAIGPYSCIGTEPPNVSEVSNGFVEIGDANNICEYVTIHLPTQKETGTVLGNNNILMSSAHIGHDCILEDKIVLCNNAAVAGNARIMSGATLALNASVHQFKLIGSWAIVGMNSCVNKSTRAEPGRIYFGVPARDMGWNVVGLSRNNISKGTLNEEIARYESMIGVSCLS</sequence>
<dbReference type="AlphaFoldDB" id="Q4JMP8"/>
<dbReference type="PANTHER" id="PTHR43480:SF1">
    <property type="entry name" value="ACYL-[ACYL-CARRIER-PROTEIN]--UDP-N-ACETYLGLUCOSAMINE O-ACYLTRANSFERASE, MITOCHONDRIAL-RELATED"/>
    <property type="match status" value="1"/>
</dbReference>
<dbReference type="InterPro" id="IPR010137">
    <property type="entry name" value="Lipid_A_LpxA"/>
</dbReference>
<dbReference type="SUPFAM" id="SSF51161">
    <property type="entry name" value="Trimeric LpxA-like enzymes"/>
    <property type="match status" value="1"/>
</dbReference>
<dbReference type="Gene3D" id="2.160.10.10">
    <property type="entry name" value="Hexapeptide repeat proteins"/>
    <property type="match status" value="1"/>
</dbReference>
<dbReference type="EMBL" id="DQ068068">
    <property type="protein sequence ID" value="AAY87265.1"/>
    <property type="molecule type" value="Genomic_DNA"/>
</dbReference>
<proteinExistence type="predicted"/>
<dbReference type="GO" id="GO:0008780">
    <property type="term" value="F:acyl-[acyl-carrier-protein]-UDP-N-acetylglucosamine O-acyltransferase activity"/>
    <property type="evidence" value="ECO:0007669"/>
    <property type="project" value="InterPro"/>
</dbReference>
<reference evidence="1" key="1">
    <citation type="journal article" date="2005" name="PLoS Biol.">
        <title>New insights into metabolic properties of marine bacteria encoding proteorhodopsins.</title>
        <authorList>
            <person name="Sabehi G."/>
            <person name="Loy A."/>
            <person name="Jung K.H."/>
            <person name="Partha R."/>
            <person name="Spudich J.L."/>
            <person name="Isaacson T."/>
            <person name="Hirschberg J."/>
            <person name="Wagner M."/>
            <person name="Beja O."/>
        </authorList>
    </citation>
    <scope>NUCLEOTIDE SEQUENCE</scope>
</reference>
<dbReference type="InterPro" id="IPR011004">
    <property type="entry name" value="Trimer_LpxA-like_sf"/>
</dbReference>
<evidence type="ECO:0000313" key="1">
    <source>
        <dbReference type="EMBL" id="AAY87265.1"/>
    </source>
</evidence>
<keyword evidence="1" id="KW-0012">Acyltransferase</keyword>
<dbReference type="GO" id="GO:0008610">
    <property type="term" value="P:lipid biosynthetic process"/>
    <property type="evidence" value="ECO:0007669"/>
    <property type="project" value="InterPro"/>
</dbReference>
<organism evidence="1">
    <name type="scientific">uncultured bacterium BAC17H8</name>
    <dbReference type="NCBI Taxonomy" id="332980"/>
    <lineage>
        <taxon>Bacteria</taxon>
        <taxon>environmental samples</taxon>
    </lineage>
</organism>
<name>Q4JMP8_9BACT</name>
<dbReference type="PANTHER" id="PTHR43480">
    <property type="entry name" value="ACYL-[ACYL-CARRIER-PROTEIN]--UDP-N-ACETYLGLUCOSAMINE O-ACYLTRANSFERASE"/>
    <property type="match status" value="1"/>
</dbReference>
<protein>
    <submittedName>
        <fullName evidence="1">Predicted acyl-[acyl-carrier-protein]--UDP-N-acetylglucosamine o-acyltransferase</fullName>
    </submittedName>
</protein>